<dbReference type="GeneID" id="73349285"/>
<keyword evidence="2" id="KW-1185">Reference proteome</keyword>
<protein>
    <submittedName>
        <fullName evidence="1">Uncharacterized protein</fullName>
    </submittedName>
</protein>
<dbReference type="RefSeq" id="XP_049151421.1">
    <property type="nucleotide sequence ID" value="XM_049294275.1"/>
</dbReference>
<organism evidence="1 2">
    <name type="scientific">Colletotrichum lupini</name>
    <dbReference type="NCBI Taxonomy" id="145971"/>
    <lineage>
        <taxon>Eukaryota</taxon>
        <taxon>Fungi</taxon>
        <taxon>Dikarya</taxon>
        <taxon>Ascomycota</taxon>
        <taxon>Pezizomycotina</taxon>
        <taxon>Sordariomycetes</taxon>
        <taxon>Hypocreomycetidae</taxon>
        <taxon>Glomerellales</taxon>
        <taxon>Glomerellaceae</taxon>
        <taxon>Colletotrichum</taxon>
        <taxon>Colletotrichum acutatum species complex</taxon>
    </lineage>
</organism>
<dbReference type="EMBL" id="CP019480">
    <property type="protein sequence ID" value="UQC89820.1"/>
    <property type="molecule type" value="Genomic_DNA"/>
</dbReference>
<accession>A0A9Q8T6D0</accession>
<sequence length="70" mass="7685">MDLCDFTQDNTGGRASDWATLPEAAKCPAILQANIDMIQLCGLECEVRAEPMPTSRSDLLLTLHTYTRNG</sequence>
<name>A0A9Q8T6D0_9PEZI</name>
<dbReference type="AlphaFoldDB" id="A0A9Q8T6D0"/>
<evidence type="ECO:0000313" key="2">
    <source>
        <dbReference type="Proteomes" id="UP000830671"/>
    </source>
</evidence>
<dbReference type="KEGG" id="clup:CLUP02_15351"/>
<dbReference type="Proteomes" id="UP000830671">
    <property type="component" value="Chromosome 8"/>
</dbReference>
<evidence type="ECO:0000313" key="1">
    <source>
        <dbReference type="EMBL" id="UQC89820.1"/>
    </source>
</evidence>
<gene>
    <name evidence="1" type="ORF">CLUP02_15351</name>
</gene>
<proteinExistence type="predicted"/>
<reference evidence="1" key="1">
    <citation type="journal article" date="2021" name="Mol. Plant Microbe Interact.">
        <title>Complete Genome Sequence of the Plant-Pathogenic Fungus Colletotrichum lupini.</title>
        <authorList>
            <person name="Baroncelli R."/>
            <person name="Pensec F."/>
            <person name="Da Lio D."/>
            <person name="Boufleur T."/>
            <person name="Vicente I."/>
            <person name="Sarrocco S."/>
            <person name="Picot A."/>
            <person name="Baraldi E."/>
            <person name="Sukno S."/>
            <person name="Thon M."/>
            <person name="Le Floch G."/>
        </authorList>
    </citation>
    <scope>NUCLEOTIDE SEQUENCE</scope>
    <source>
        <strain evidence="1">IMI 504893</strain>
    </source>
</reference>